<dbReference type="InterPro" id="IPR008551">
    <property type="entry name" value="TANGO2"/>
</dbReference>
<evidence type="ECO:0000313" key="1">
    <source>
        <dbReference type="EMBL" id="QBF82958.1"/>
    </source>
</evidence>
<dbReference type="AlphaFoldDB" id="A0A411PHJ2"/>
<keyword evidence="2" id="KW-1185">Reference proteome</keyword>
<dbReference type="KEGG" id="smai:EXU30_09815"/>
<name>A0A411PHJ2_9GAMM</name>
<sequence>MCILFIAVDTHPKYPLIVCANRDEFHHRPTQAAQYWQADNSDKRILAGRDLQAGGTWLGVSETGQFAGLTNIRTAQAETHLRSRGELVVNALVHQLDHQWLAEHAALYSPFNLIYEQQQTLFCFNSQQQTSTPLTQGFHAVSNGSLDEKWPKMAKGEQALEQLIKQQGELDINQLIEIMLDNSTAKDELLPQTGISLEWERLLSSIFIKHAEYGTRSTSVLLRDKCGSCSFTERRYDGKGRNLGQQTFSLTVTP</sequence>
<proteinExistence type="predicted"/>
<dbReference type="EMBL" id="CP036200">
    <property type="protein sequence ID" value="QBF82958.1"/>
    <property type="molecule type" value="Genomic_DNA"/>
</dbReference>
<gene>
    <name evidence="1" type="ORF">EXU30_09815</name>
</gene>
<dbReference type="Pfam" id="PF05742">
    <property type="entry name" value="TANGO2"/>
    <property type="match status" value="1"/>
</dbReference>
<dbReference type="OrthoDB" id="4380123at2"/>
<organism evidence="1 2">
    <name type="scientific">Shewanella maritima</name>
    <dbReference type="NCBI Taxonomy" id="2520507"/>
    <lineage>
        <taxon>Bacteria</taxon>
        <taxon>Pseudomonadati</taxon>
        <taxon>Pseudomonadota</taxon>
        <taxon>Gammaproteobacteria</taxon>
        <taxon>Alteromonadales</taxon>
        <taxon>Shewanellaceae</taxon>
        <taxon>Shewanella</taxon>
    </lineage>
</organism>
<evidence type="ECO:0000313" key="2">
    <source>
        <dbReference type="Proteomes" id="UP000291106"/>
    </source>
</evidence>
<dbReference type="PANTHER" id="PTHR17985:SF8">
    <property type="entry name" value="TRANSPORT AND GOLGI ORGANIZATION PROTEIN 2 HOMOLOG"/>
    <property type="match status" value="1"/>
</dbReference>
<reference evidence="1 2" key="1">
    <citation type="submission" date="2019-02" db="EMBL/GenBank/DDBJ databases">
        <title>Shewanella sp. D4-2 isolated from Dokdo Island.</title>
        <authorList>
            <person name="Baek K."/>
        </authorList>
    </citation>
    <scope>NUCLEOTIDE SEQUENCE [LARGE SCALE GENOMIC DNA]</scope>
    <source>
        <strain evidence="1 2">D4-2</strain>
    </source>
</reference>
<dbReference type="PANTHER" id="PTHR17985">
    <property type="entry name" value="SER/THR-RICH PROTEIN T10 IN DGCR REGION"/>
    <property type="match status" value="1"/>
</dbReference>
<protein>
    <submittedName>
        <fullName evidence="1">NRDE family protein</fullName>
    </submittedName>
</protein>
<dbReference type="Proteomes" id="UP000291106">
    <property type="component" value="Chromosome"/>
</dbReference>
<dbReference type="RefSeq" id="WP_130599603.1">
    <property type="nucleotide sequence ID" value="NZ_CP036200.1"/>
</dbReference>
<accession>A0A411PHJ2</accession>